<protein>
    <submittedName>
        <fullName evidence="1">Uncharacterized protein</fullName>
    </submittedName>
</protein>
<keyword evidence="2" id="KW-1185">Reference proteome</keyword>
<dbReference type="Proteomes" id="UP000185999">
    <property type="component" value="Unassembled WGS sequence"/>
</dbReference>
<evidence type="ECO:0000313" key="2">
    <source>
        <dbReference type="Proteomes" id="UP000185999"/>
    </source>
</evidence>
<dbReference type="RefSeq" id="WP_054341880.1">
    <property type="nucleotide sequence ID" value="NZ_FTOE01000006.1"/>
</dbReference>
<proteinExistence type="predicted"/>
<gene>
    <name evidence="1" type="ORF">SAMN05421760_1067</name>
</gene>
<organism evidence="1 2">
    <name type="scientific">Neptunomonas antarctica</name>
    <dbReference type="NCBI Taxonomy" id="619304"/>
    <lineage>
        <taxon>Bacteria</taxon>
        <taxon>Pseudomonadati</taxon>
        <taxon>Pseudomonadota</taxon>
        <taxon>Gammaproteobacteria</taxon>
        <taxon>Oceanospirillales</taxon>
        <taxon>Oceanospirillaceae</taxon>
        <taxon>Neptunomonas</taxon>
    </lineage>
</organism>
<sequence>MSVAEIKNKERVIKELTLFIRKVFAEPDICTIAKDIARKHLKDANANALIADELSSLTNVKIPLEHSEADELFLDLLKEIVKDETALY</sequence>
<accession>A0A1N7MF57</accession>
<name>A0A1N7MF57_9GAMM</name>
<evidence type="ECO:0000313" key="1">
    <source>
        <dbReference type="EMBL" id="SIS84775.1"/>
    </source>
</evidence>
<dbReference type="EMBL" id="FTOE01000006">
    <property type="protein sequence ID" value="SIS84775.1"/>
    <property type="molecule type" value="Genomic_DNA"/>
</dbReference>
<reference evidence="2" key="1">
    <citation type="submission" date="2017-01" db="EMBL/GenBank/DDBJ databases">
        <authorList>
            <person name="Varghese N."/>
            <person name="Submissions S."/>
        </authorList>
    </citation>
    <scope>NUCLEOTIDE SEQUENCE [LARGE SCALE GENOMIC DNA]</scope>
    <source>
        <strain evidence="2">DSM 22306</strain>
    </source>
</reference>
<dbReference type="AlphaFoldDB" id="A0A1N7MF57"/>
<dbReference type="OrthoDB" id="6120634at2"/>